<dbReference type="GO" id="GO:0015297">
    <property type="term" value="F:antiporter activity"/>
    <property type="evidence" value="ECO:0007669"/>
    <property type="project" value="UniProtKB-KW"/>
</dbReference>
<evidence type="ECO:0000256" key="6">
    <source>
        <dbReference type="ARBA" id="ARBA00022449"/>
    </source>
</evidence>
<dbReference type="InterPro" id="IPR048279">
    <property type="entry name" value="MdtK-like"/>
</dbReference>
<name>A0A3P1VB95_9STRE</name>
<proteinExistence type="inferred from homology"/>
<keyword evidence="15" id="KW-1185">Reference proteome</keyword>
<feature type="transmembrane region" description="Helical" evidence="13">
    <location>
        <begin position="52"/>
        <end position="72"/>
    </location>
</feature>
<evidence type="ECO:0000256" key="8">
    <source>
        <dbReference type="ARBA" id="ARBA00022692"/>
    </source>
</evidence>
<dbReference type="STRING" id="1123309.GCA_000377005_00797"/>
<feature type="transmembrane region" description="Helical" evidence="13">
    <location>
        <begin position="184"/>
        <end position="204"/>
    </location>
</feature>
<dbReference type="Pfam" id="PF01554">
    <property type="entry name" value="MatE"/>
    <property type="match status" value="2"/>
</dbReference>
<keyword evidence="8 13" id="KW-0812">Transmembrane</keyword>
<evidence type="ECO:0000256" key="7">
    <source>
        <dbReference type="ARBA" id="ARBA00022475"/>
    </source>
</evidence>
<feature type="transmembrane region" description="Helical" evidence="13">
    <location>
        <begin position="369"/>
        <end position="389"/>
    </location>
</feature>
<organism evidence="14 15">
    <name type="scientific">Streptococcus minor</name>
    <dbReference type="NCBI Taxonomy" id="229549"/>
    <lineage>
        <taxon>Bacteria</taxon>
        <taxon>Bacillati</taxon>
        <taxon>Bacillota</taxon>
        <taxon>Bacilli</taxon>
        <taxon>Lactobacillales</taxon>
        <taxon>Streptococcaceae</taxon>
        <taxon>Streptococcus</taxon>
    </lineage>
</organism>
<dbReference type="RefSeq" id="WP_124776993.1">
    <property type="nucleotide sequence ID" value="NZ_RQZA01000004.1"/>
</dbReference>
<feature type="transmembrane region" description="Helical" evidence="13">
    <location>
        <begin position="264"/>
        <end position="283"/>
    </location>
</feature>
<feature type="transmembrane region" description="Helical" evidence="13">
    <location>
        <begin position="92"/>
        <end position="113"/>
    </location>
</feature>
<dbReference type="GO" id="GO:0005886">
    <property type="term" value="C:plasma membrane"/>
    <property type="evidence" value="ECO:0007669"/>
    <property type="project" value="UniProtKB-SubCell"/>
</dbReference>
<evidence type="ECO:0000256" key="10">
    <source>
        <dbReference type="ARBA" id="ARBA00023065"/>
    </source>
</evidence>
<comment type="similarity">
    <text evidence="3">Belongs to the multi antimicrobial extrusion (MATE) (TC 2.A.66.1) family.</text>
</comment>
<feature type="transmembrane region" description="Helical" evidence="13">
    <location>
        <begin position="238"/>
        <end position="258"/>
    </location>
</feature>
<evidence type="ECO:0000256" key="9">
    <source>
        <dbReference type="ARBA" id="ARBA00022989"/>
    </source>
</evidence>
<evidence type="ECO:0000256" key="3">
    <source>
        <dbReference type="ARBA" id="ARBA00010199"/>
    </source>
</evidence>
<evidence type="ECO:0000256" key="11">
    <source>
        <dbReference type="ARBA" id="ARBA00023136"/>
    </source>
</evidence>
<evidence type="ECO:0000256" key="13">
    <source>
        <dbReference type="SAM" id="Phobius"/>
    </source>
</evidence>
<feature type="transmembrane region" description="Helical" evidence="13">
    <location>
        <begin position="20"/>
        <end position="46"/>
    </location>
</feature>
<feature type="transmembrane region" description="Helical" evidence="13">
    <location>
        <begin position="337"/>
        <end position="357"/>
    </location>
</feature>
<dbReference type="Proteomes" id="UP000281771">
    <property type="component" value="Unassembled WGS sequence"/>
</dbReference>
<dbReference type="GO" id="GO:0006811">
    <property type="term" value="P:monoatomic ion transport"/>
    <property type="evidence" value="ECO:0007669"/>
    <property type="project" value="UniProtKB-KW"/>
</dbReference>
<evidence type="ECO:0000313" key="15">
    <source>
        <dbReference type="Proteomes" id="UP000281771"/>
    </source>
</evidence>
<keyword evidence="11 13" id="KW-0472">Membrane</keyword>
<feature type="transmembrane region" description="Helical" evidence="13">
    <location>
        <begin position="158"/>
        <end position="178"/>
    </location>
</feature>
<evidence type="ECO:0000256" key="2">
    <source>
        <dbReference type="ARBA" id="ARBA00004651"/>
    </source>
</evidence>
<sequence>MKIYKDILQIAMPVMAENFLQFLMGMVDSYLVSHLGLVALSGVAVANNLITVFQAIFLALGGAVSVILASLVGRQQSAKLAHHATEALKLTILISLVLGLLTICFGRLFLLFLGAEKAVAHAGGVYLVLVGGTIAFLGLMVTLGAILRSLGKSQLPMYVSLVSNLLNALFSAVAVFVFQAGIVGVAFGTILSRLIACLILLRSIPFQFSKPSWKLDRELIRLALPATGERLMMRAGDVAVVAIIVSLGTAVVAGNAIGEALTQFNYMPGLGIATATVILVAQARGSHDEKRIREVVRASYLLSLGLMLLIATTIFLFSGPLSGLYTDDSLALEASSLVIVFSLLGSPTTAGTLIYTALWQGLGKAQLPFYATSLGMWFVRIGIASVLIFGFKWGLVGVCLATILDNFFRWLFLSVYFQKYTLK</sequence>
<dbReference type="AlphaFoldDB" id="A0A3P1VB95"/>
<dbReference type="NCBIfam" id="TIGR00797">
    <property type="entry name" value="matE"/>
    <property type="match status" value="1"/>
</dbReference>
<evidence type="ECO:0000256" key="4">
    <source>
        <dbReference type="ARBA" id="ARBA00020268"/>
    </source>
</evidence>
<comment type="function">
    <text evidence="1">Multidrug efflux pump.</text>
</comment>
<keyword evidence="5" id="KW-0813">Transport</keyword>
<feature type="transmembrane region" description="Helical" evidence="13">
    <location>
        <begin position="125"/>
        <end position="146"/>
    </location>
</feature>
<evidence type="ECO:0000313" key="14">
    <source>
        <dbReference type="EMBL" id="RRD31429.1"/>
    </source>
</evidence>
<gene>
    <name evidence="14" type="ORF">EII38_06525</name>
</gene>
<accession>A0A3P1VB95</accession>
<dbReference type="EMBL" id="RQZA01000004">
    <property type="protein sequence ID" value="RRD31429.1"/>
    <property type="molecule type" value="Genomic_DNA"/>
</dbReference>
<comment type="caution">
    <text evidence="14">The sequence shown here is derived from an EMBL/GenBank/DDBJ whole genome shotgun (WGS) entry which is preliminary data.</text>
</comment>
<evidence type="ECO:0000256" key="5">
    <source>
        <dbReference type="ARBA" id="ARBA00022448"/>
    </source>
</evidence>
<keyword evidence="7" id="KW-1003">Cell membrane</keyword>
<keyword evidence="6" id="KW-0050">Antiport</keyword>
<dbReference type="GO" id="GO:0042910">
    <property type="term" value="F:xenobiotic transmembrane transporter activity"/>
    <property type="evidence" value="ECO:0007669"/>
    <property type="project" value="InterPro"/>
</dbReference>
<comment type="subcellular location">
    <subcellularLocation>
        <location evidence="2">Cell membrane</location>
        <topology evidence="2">Multi-pass membrane protein</topology>
    </subcellularLocation>
</comment>
<dbReference type="InterPro" id="IPR002528">
    <property type="entry name" value="MATE_fam"/>
</dbReference>
<keyword evidence="9 13" id="KW-1133">Transmembrane helix</keyword>
<dbReference type="InterPro" id="IPR050222">
    <property type="entry name" value="MATE_MdtK"/>
</dbReference>
<keyword evidence="10" id="KW-0406">Ion transport</keyword>
<reference evidence="14 15" key="1">
    <citation type="submission" date="2018-11" db="EMBL/GenBank/DDBJ databases">
        <title>Genomes From Bacteria Associated with the Canine Oral Cavity: a Test Case for Automated Genome-Based Taxonomic Assignment.</title>
        <authorList>
            <person name="Coil D.A."/>
            <person name="Jospin G."/>
            <person name="Darling A.E."/>
            <person name="Wallis C."/>
            <person name="Davis I.J."/>
            <person name="Harris S."/>
            <person name="Eisen J.A."/>
            <person name="Holcombe L.J."/>
            <person name="O'Flynn C."/>
        </authorList>
    </citation>
    <scope>NUCLEOTIDE SEQUENCE [LARGE SCALE GENOMIC DNA]</scope>
    <source>
        <strain evidence="14 15">OH4621_COT-116</strain>
    </source>
</reference>
<dbReference type="PIRSF" id="PIRSF006603">
    <property type="entry name" value="DinF"/>
    <property type="match status" value="1"/>
</dbReference>
<feature type="transmembrane region" description="Helical" evidence="13">
    <location>
        <begin position="295"/>
        <end position="317"/>
    </location>
</feature>
<feature type="transmembrane region" description="Helical" evidence="13">
    <location>
        <begin position="395"/>
        <end position="417"/>
    </location>
</feature>
<dbReference type="PANTHER" id="PTHR43298">
    <property type="entry name" value="MULTIDRUG RESISTANCE PROTEIN NORM-RELATED"/>
    <property type="match status" value="1"/>
</dbReference>
<protein>
    <recommendedName>
        <fullName evidence="4">Probable multidrug resistance protein NorM</fullName>
    </recommendedName>
    <alternativeName>
        <fullName evidence="12">Multidrug-efflux transporter</fullName>
    </alternativeName>
</protein>
<evidence type="ECO:0000256" key="12">
    <source>
        <dbReference type="ARBA" id="ARBA00031636"/>
    </source>
</evidence>
<dbReference type="PANTHER" id="PTHR43298:SF2">
    <property type="entry name" value="FMN_FAD EXPORTER YEEO-RELATED"/>
    <property type="match status" value="1"/>
</dbReference>
<evidence type="ECO:0000256" key="1">
    <source>
        <dbReference type="ARBA" id="ARBA00003408"/>
    </source>
</evidence>